<keyword evidence="3" id="KW-0815">Transposition</keyword>
<proteinExistence type="inferred from homology"/>
<keyword evidence="7" id="KW-0233">DNA recombination</keyword>
<evidence type="ECO:0000259" key="10">
    <source>
        <dbReference type="Pfam" id="PF12323"/>
    </source>
</evidence>
<dbReference type="InterPro" id="IPR021027">
    <property type="entry name" value="Transposase_put_HTH"/>
</dbReference>
<keyword evidence="4" id="KW-0479">Metal-binding</keyword>
<evidence type="ECO:0000256" key="7">
    <source>
        <dbReference type="ARBA" id="ARBA00023172"/>
    </source>
</evidence>
<dbReference type="PANTHER" id="PTHR30405:SF25">
    <property type="entry name" value="RNA-GUIDED DNA ENDONUCLEASE INSQ-RELATED"/>
    <property type="match status" value="1"/>
</dbReference>
<feature type="domain" description="Transposase putative helix-turn-helix" evidence="10">
    <location>
        <begin position="1"/>
        <end position="47"/>
    </location>
</feature>
<reference evidence="11" key="1">
    <citation type="submission" date="2021-02" db="EMBL/GenBank/DDBJ databases">
        <title>Comparative genomics of Ferrovum myxofaciens strains, predominant extremophile bacteria forming large biofilm stalactites in acid mine ecosystems.</title>
        <authorList>
            <person name="Burkartova K."/>
            <person name="Ridl J."/>
            <person name="Pajer P."/>
            <person name="Falteisek L."/>
        </authorList>
    </citation>
    <scope>NUCLEOTIDE SEQUENCE</scope>
    <source>
        <strain evidence="11">MI1III</strain>
    </source>
</reference>
<evidence type="ECO:0000313" key="11">
    <source>
        <dbReference type="EMBL" id="QWY78656.1"/>
    </source>
</evidence>
<dbReference type="InterPro" id="IPR001959">
    <property type="entry name" value="Transposase"/>
</dbReference>
<evidence type="ECO:0000313" key="12">
    <source>
        <dbReference type="Proteomes" id="UP000683551"/>
    </source>
</evidence>
<gene>
    <name evidence="11" type="ORF">JZL65_06235</name>
</gene>
<evidence type="ECO:0000256" key="3">
    <source>
        <dbReference type="ARBA" id="ARBA00022578"/>
    </source>
</evidence>
<dbReference type="PANTHER" id="PTHR30405">
    <property type="entry name" value="TRANSPOSASE"/>
    <property type="match status" value="1"/>
</dbReference>
<dbReference type="NCBIfam" id="TIGR01766">
    <property type="entry name" value="IS200/IS605 family accessory protein TnpB-like domain"/>
    <property type="match status" value="1"/>
</dbReference>
<keyword evidence="5" id="KW-0862">Zinc</keyword>
<dbReference type="GO" id="GO:0032196">
    <property type="term" value="P:transposition"/>
    <property type="evidence" value="ECO:0007669"/>
    <property type="project" value="UniProtKB-KW"/>
</dbReference>
<dbReference type="InterPro" id="IPR051399">
    <property type="entry name" value="RNA-guided_DNA_endo/Transpos"/>
</dbReference>
<dbReference type="InterPro" id="IPR010095">
    <property type="entry name" value="Cas12f1-like_TNB"/>
</dbReference>
<dbReference type="EMBL" id="CP071137">
    <property type="protein sequence ID" value="QWY78656.1"/>
    <property type="molecule type" value="Genomic_DNA"/>
</dbReference>
<dbReference type="Pfam" id="PF12323">
    <property type="entry name" value="HTH_OrfB_IS605"/>
    <property type="match status" value="1"/>
</dbReference>
<evidence type="ECO:0000256" key="4">
    <source>
        <dbReference type="ARBA" id="ARBA00022723"/>
    </source>
</evidence>
<sequence>MLIQCAYRYRFYPTPDQADQLARSFGCARWIYNWGLKERSTAFYNNGQRVYYKDLAARLKGLKQDPETSWLSEVSSVVLQQSLRHLDTAFTKFFKKESDYPTFKSRRDNQSCSYMPNAFAFREGKLTLAKHEAPLDICWSRPFPKGATPSSVTVTRTTGGKFYISLLTEEDVSPLPKVKGEVGVDLNTSEIVCSNGKRYATPLKLQVLEQRKRRYQRACRRKIAAAKVSMGLSRNAKLSKGVKLPVSNNLRKAYWKVGRVTEHAANVRKDWQHKLTTSIVRENQTIAMESLYVRGMTASAKGSADKPGSNVKAKSGLNRSVLNAGFGEIARQLEYKAVWAGRTVVKIDRWYPSSKRCSSCGYVLKSLSLSTRQWVCPDCGQSHDRDLNASINILMAGKAILAGADGERNQDD</sequence>
<organism evidence="11 12">
    <name type="scientific">Ferrovum myxofaciens</name>
    <dbReference type="NCBI Taxonomy" id="416213"/>
    <lineage>
        <taxon>Bacteria</taxon>
        <taxon>Pseudomonadati</taxon>
        <taxon>Pseudomonadota</taxon>
        <taxon>Betaproteobacteria</taxon>
        <taxon>Ferrovales</taxon>
        <taxon>Ferrovaceae</taxon>
        <taxon>Ferrovum</taxon>
    </lineage>
</organism>
<dbReference type="GO" id="GO:0046872">
    <property type="term" value="F:metal ion binding"/>
    <property type="evidence" value="ECO:0007669"/>
    <property type="project" value="UniProtKB-KW"/>
</dbReference>
<evidence type="ECO:0000256" key="5">
    <source>
        <dbReference type="ARBA" id="ARBA00022833"/>
    </source>
</evidence>
<dbReference type="Pfam" id="PF01385">
    <property type="entry name" value="OrfB_IS605"/>
    <property type="match status" value="1"/>
</dbReference>
<feature type="domain" description="Probable transposase IS891/IS1136/IS1341" evidence="8">
    <location>
        <begin position="170"/>
        <end position="298"/>
    </location>
</feature>
<dbReference type="GO" id="GO:0006310">
    <property type="term" value="P:DNA recombination"/>
    <property type="evidence" value="ECO:0007669"/>
    <property type="project" value="UniProtKB-KW"/>
</dbReference>
<name>A0A9E6N0F8_9PROT</name>
<evidence type="ECO:0000256" key="6">
    <source>
        <dbReference type="ARBA" id="ARBA00023125"/>
    </source>
</evidence>
<evidence type="ECO:0000259" key="9">
    <source>
        <dbReference type="Pfam" id="PF07282"/>
    </source>
</evidence>
<protein>
    <submittedName>
        <fullName evidence="11">Transposase</fullName>
    </submittedName>
</protein>
<evidence type="ECO:0000259" key="8">
    <source>
        <dbReference type="Pfam" id="PF01385"/>
    </source>
</evidence>
<dbReference type="Pfam" id="PF07282">
    <property type="entry name" value="Cas12f1-like_TNB"/>
    <property type="match status" value="1"/>
</dbReference>
<dbReference type="GO" id="GO:0003677">
    <property type="term" value="F:DNA binding"/>
    <property type="evidence" value="ECO:0007669"/>
    <property type="project" value="UniProtKB-KW"/>
</dbReference>
<evidence type="ECO:0000256" key="1">
    <source>
        <dbReference type="ARBA" id="ARBA00008761"/>
    </source>
</evidence>
<comment type="similarity">
    <text evidence="2">In the N-terminal section; belongs to the transposase 2 family.</text>
</comment>
<dbReference type="NCBIfam" id="NF040570">
    <property type="entry name" value="guided_TnpB"/>
    <property type="match status" value="1"/>
</dbReference>
<accession>A0A9E6N0F8</accession>
<evidence type="ECO:0000256" key="2">
    <source>
        <dbReference type="ARBA" id="ARBA00011044"/>
    </source>
</evidence>
<dbReference type="Proteomes" id="UP000683551">
    <property type="component" value="Chromosome"/>
</dbReference>
<feature type="domain" description="Cas12f1-like TNB" evidence="9">
    <location>
        <begin position="326"/>
        <end position="393"/>
    </location>
</feature>
<dbReference type="AlphaFoldDB" id="A0A9E6N0F8"/>
<dbReference type="RefSeq" id="WP_273145954.1">
    <property type="nucleotide sequence ID" value="NZ_CP053675.1"/>
</dbReference>
<comment type="similarity">
    <text evidence="1">In the C-terminal section; belongs to the transposase 35 family.</text>
</comment>
<keyword evidence="6" id="KW-0238">DNA-binding</keyword>